<dbReference type="GeneID" id="28992546"/>
<dbReference type="STRING" id="763407.A0A162NCK9"/>
<protein>
    <submittedName>
        <fullName evidence="1">Uncharacterized protein</fullName>
    </submittedName>
</protein>
<dbReference type="InParanoid" id="A0A162NCK9"/>
<keyword evidence="2" id="KW-1185">Reference proteome</keyword>
<dbReference type="OrthoDB" id="2284467at2759"/>
<proteinExistence type="predicted"/>
<dbReference type="Proteomes" id="UP000077315">
    <property type="component" value="Unassembled WGS sequence"/>
</dbReference>
<dbReference type="RefSeq" id="XP_018291138.1">
    <property type="nucleotide sequence ID" value="XM_018431640.1"/>
</dbReference>
<gene>
    <name evidence="1" type="ORF">PHYBLDRAFT_146411</name>
</gene>
<dbReference type="VEuPathDB" id="FungiDB:PHYBLDRAFT_146411"/>
<organism evidence="1 2">
    <name type="scientific">Phycomyces blakesleeanus (strain ATCC 8743b / DSM 1359 / FGSC 10004 / NBRC 33097 / NRRL 1555)</name>
    <dbReference type="NCBI Taxonomy" id="763407"/>
    <lineage>
        <taxon>Eukaryota</taxon>
        <taxon>Fungi</taxon>
        <taxon>Fungi incertae sedis</taxon>
        <taxon>Mucoromycota</taxon>
        <taxon>Mucoromycotina</taxon>
        <taxon>Mucoromycetes</taxon>
        <taxon>Mucorales</taxon>
        <taxon>Phycomycetaceae</taxon>
        <taxon>Phycomyces</taxon>
    </lineage>
</organism>
<accession>A0A162NCK9</accession>
<evidence type="ECO:0000313" key="2">
    <source>
        <dbReference type="Proteomes" id="UP000077315"/>
    </source>
</evidence>
<dbReference type="AlphaFoldDB" id="A0A162NCK9"/>
<evidence type="ECO:0000313" key="1">
    <source>
        <dbReference type="EMBL" id="OAD73098.1"/>
    </source>
</evidence>
<dbReference type="EMBL" id="KV440982">
    <property type="protein sequence ID" value="OAD73098.1"/>
    <property type="molecule type" value="Genomic_DNA"/>
</dbReference>
<sequence>MSTVNITPMNKKIYTLATISEALEYSSIPGVMTLRLNNTIRVRTSEWKECLVELGESCAIKWTICNSNKRCTDITAEEAKNSGIKMCFSQKYSYHCSGTYESKTEMRVVQKRTKKNKCPALLCVREFFKTPEWYEITLTKDHADHTPGDICEDIHTLSLAKKYLHELSQQLEQSSKSASQIRIDMLRAIDRYGRSSDCKVNYYDIWNLMNKGNMSYSPNTNAFAYGFMSPTQQIKMRNAVSFCLDATHAISGKIDEILYTLLVRDKEIGRGWSVAFMVTNDRGVGPIVQWLQFLKSSLLLINPQQITIDCCSAEVHAIQTTFPSTQIQFCIFHVTQA</sequence>
<reference evidence="2" key="1">
    <citation type="submission" date="2015-06" db="EMBL/GenBank/DDBJ databases">
        <title>Expansion of signal transduction pathways in fungi by whole-genome duplication.</title>
        <authorList>
            <consortium name="DOE Joint Genome Institute"/>
            <person name="Corrochano L.M."/>
            <person name="Kuo A."/>
            <person name="Marcet-Houben M."/>
            <person name="Polaino S."/>
            <person name="Salamov A."/>
            <person name="Villalobos J.M."/>
            <person name="Alvarez M.I."/>
            <person name="Avalos J."/>
            <person name="Benito E.P."/>
            <person name="Benoit I."/>
            <person name="Burger G."/>
            <person name="Camino L.P."/>
            <person name="Canovas D."/>
            <person name="Cerda-Olmedo E."/>
            <person name="Cheng J.-F."/>
            <person name="Dominguez A."/>
            <person name="Elias M."/>
            <person name="Eslava A.P."/>
            <person name="Glaser F."/>
            <person name="Grimwood J."/>
            <person name="Gutierrez G."/>
            <person name="Heitman J."/>
            <person name="Henrissat B."/>
            <person name="Iturriaga E.A."/>
            <person name="Lang B.F."/>
            <person name="Lavin J.L."/>
            <person name="Lee S."/>
            <person name="Li W."/>
            <person name="Lindquist E."/>
            <person name="Lopez-Garcia S."/>
            <person name="Luque E.M."/>
            <person name="Marcos A.T."/>
            <person name="Martin J."/>
            <person name="McCluskey K."/>
            <person name="Medina H.R."/>
            <person name="Miralles-Duran A."/>
            <person name="Miyazaki A."/>
            <person name="Munoz-Torres E."/>
            <person name="Oguiza J.A."/>
            <person name="Ohm R."/>
            <person name="Olmedo M."/>
            <person name="Orejas M."/>
            <person name="Ortiz-Castellanos L."/>
            <person name="Pisabarro A.G."/>
            <person name="Rodriguez-Romero J."/>
            <person name="Ruiz-Herrera J."/>
            <person name="Ruiz-Vazquez R."/>
            <person name="Sanz C."/>
            <person name="Schackwitz W."/>
            <person name="Schmutz J."/>
            <person name="Shahriari M."/>
            <person name="Shelest E."/>
            <person name="Silva-Franco F."/>
            <person name="Soanes D."/>
            <person name="Syed K."/>
            <person name="Tagua V.G."/>
            <person name="Talbot N.J."/>
            <person name="Thon M."/>
            <person name="De vries R.P."/>
            <person name="Wiebenga A."/>
            <person name="Yadav J.S."/>
            <person name="Braun E.L."/>
            <person name="Baker S."/>
            <person name="Garre V."/>
            <person name="Horwitz B."/>
            <person name="Torres-Martinez S."/>
            <person name="Idnurm A."/>
            <person name="Herrera-Estrella A."/>
            <person name="Gabaldon T."/>
            <person name="Grigoriev I.V."/>
        </authorList>
    </citation>
    <scope>NUCLEOTIDE SEQUENCE [LARGE SCALE GENOMIC DNA]</scope>
    <source>
        <strain evidence="2">NRRL 1555(-)</strain>
    </source>
</reference>
<name>A0A162NCK9_PHYB8</name>